<dbReference type="Gene3D" id="1.10.357.10">
    <property type="entry name" value="Tetracycline Repressor, domain 2"/>
    <property type="match status" value="1"/>
</dbReference>
<dbReference type="Proteomes" id="UP001183410">
    <property type="component" value="Unassembled WGS sequence"/>
</dbReference>
<accession>A0ABU2JRT7</accession>
<dbReference type="EMBL" id="JAVREO010000007">
    <property type="protein sequence ID" value="MDT0267244.1"/>
    <property type="molecule type" value="Genomic_DNA"/>
</dbReference>
<evidence type="ECO:0000313" key="1">
    <source>
        <dbReference type="EMBL" id="MDT0267244.1"/>
    </source>
</evidence>
<evidence type="ECO:0000313" key="2">
    <source>
        <dbReference type="Proteomes" id="UP001183410"/>
    </source>
</evidence>
<sequence>MVARALQAAGPTVDEVARVVSAAYFACATDMPEFAAVSAAVKGNPAMEAVQHEMLDSYTDLIAAAPRPCSGRPPEAPRLYRVGVLGAAEALAAELNRERVTVDGAGTALTDLIVGGLAARSDRA</sequence>
<evidence type="ECO:0008006" key="3">
    <source>
        <dbReference type="Google" id="ProtNLM"/>
    </source>
</evidence>
<keyword evidence="2" id="KW-1185">Reference proteome</keyword>
<proteinExistence type="predicted"/>
<name>A0ABU2JRT7_9ACTN</name>
<organism evidence="1 2">
    <name type="scientific">Streptomyces chisholmiae</name>
    <dbReference type="NCBI Taxonomy" id="3075540"/>
    <lineage>
        <taxon>Bacteria</taxon>
        <taxon>Bacillati</taxon>
        <taxon>Actinomycetota</taxon>
        <taxon>Actinomycetes</taxon>
        <taxon>Kitasatosporales</taxon>
        <taxon>Streptomycetaceae</taxon>
        <taxon>Streptomyces</taxon>
    </lineage>
</organism>
<comment type="caution">
    <text evidence="1">The sequence shown here is derived from an EMBL/GenBank/DDBJ whole genome shotgun (WGS) entry which is preliminary data.</text>
</comment>
<reference evidence="2" key="1">
    <citation type="submission" date="2023-07" db="EMBL/GenBank/DDBJ databases">
        <title>30 novel species of actinomycetes from the DSMZ collection.</title>
        <authorList>
            <person name="Nouioui I."/>
        </authorList>
    </citation>
    <scope>NUCLEOTIDE SEQUENCE [LARGE SCALE GENOMIC DNA]</scope>
    <source>
        <strain evidence="2">DSM 44915</strain>
    </source>
</reference>
<protein>
    <recommendedName>
        <fullName evidence="3">TetR family transcriptional regulator</fullName>
    </recommendedName>
</protein>
<gene>
    <name evidence="1" type="ORF">RM844_13210</name>
</gene>
<dbReference type="RefSeq" id="WP_311667303.1">
    <property type="nucleotide sequence ID" value="NZ_JAVREO010000007.1"/>
</dbReference>